<sequence length="98" mass="11060">MQKSLADPRSRGEWVRGRVKHSVDGPTAYLVRVVVIIIVHKWSLGRLEVLIGCSLRGIIMGRRYVKANRNNQHSRTANVPTHYPTIPYRGTGMAVPEN</sequence>
<evidence type="ECO:0000313" key="1">
    <source>
        <dbReference type="EMBL" id="KIL64207.1"/>
    </source>
</evidence>
<protein>
    <submittedName>
        <fullName evidence="1">Uncharacterized protein</fullName>
    </submittedName>
</protein>
<dbReference type="EMBL" id="KN818251">
    <property type="protein sequence ID" value="KIL64207.1"/>
    <property type="molecule type" value="Genomic_DNA"/>
</dbReference>
<dbReference type="AlphaFoldDB" id="A0A0C2WRA8"/>
<dbReference type="InParanoid" id="A0A0C2WRA8"/>
<reference evidence="1 2" key="1">
    <citation type="submission" date="2014-04" db="EMBL/GenBank/DDBJ databases">
        <title>Evolutionary Origins and Diversification of the Mycorrhizal Mutualists.</title>
        <authorList>
            <consortium name="DOE Joint Genome Institute"/>
            <consortium name="Mycorrhizal Genomics Consortium"/>
            <person name="Kohler A."/>
            <person name="Kuo A."/>
            <person name="Nagy L.G."/>
            <person name="Floudas D."/>
            <person name="Copeland A."/>
            <person name="Barry K.W."/>
            <person name="Cichocki N."/>
            <person name="Veneault-Fourrey C."/>
            <person name="LaButti K."/>
            <person name="Lindquist E.A."/>
            <person name="Lipzen A."/>
            <person name="Lundell T."/>
            <person name="Morin E."/>
            <person name="Murat C."/>
            <person name="Riley R."/>
            <person name="Ohm R."/>
            <person name="Sun H."/>
            <person name="Tunlid A."/>
            <person name="Henrissat B."/>
            <person name="Grigoriev I.V."/>
            <person name="Hibbett D.S."/>
            <person name="Martin F."/>
        </authorList>
    </citation>
    <scope>NUCLEOTIDE SEQUENCE [LARGE SCALE GENOMIC DNA]</scope>
    <source>
        <strain evidence="1 2">Koide BX008</strain>
    </source>
</reference>
<dbReference type="Proteomes" id="UP000054549">
    <property type="component" value="Unassembled WGS sequence"/>
</dbReference>
<organism evidence="1 2">
    <name type="scientific">Amanita muscaria (strain Koide BX008)</name>
    <dbReference type="NCBI Taxonomy" id="946122"/>
    <lineage>
        <taxon>Eukaryota</taxon>
        <taxon>Fungi</taxon>
        <taxon>Dikarya</taxon>
        <taxon>Basidiomycota</taxon>
        <taxon>Agaricomycotina</taxon>
        <taxon>Agaricomycetes</taxon>
        <taxon>Agaricomycetidae</taxon>
        <taxon>Agaricales</taxon>
        <taxon>Pluteineae</taxon>
        <taxon>Amanitaceae</taxon>
        <taxon>Amanita</taxon>
    </lineage>
</organism>
<name>A0A0C2WRA8_AMAMK</name>
<accession>A0A0C2WRA8</accession>
<keyword evidence="2" id="KW-1185">Reference proteome</keyword>
<gene>
    <name evidence="1" type="ORF">M378DRAFT_628633</name>
</gene>
<dbReference type="HOGENOM" id="CLU_2333183_0_0_1"/>
<proteinExistence type="predicted"/>
<evidence type="ECO:0000313" key="2">
    <source>
        <dbReference type="Proteomes" id="UP000054549"/>
    </source>
</evidence>